<evidence type="ECO:0000256" key="2">
    <source>
        <dbReference type="HAMAP-Rule" id="MF_01925"/>
    </source>
</evidence>
<dbReference type="Pfam" id="PF14748">
    <property type="entry name" value="P5CR_dimer"/>
    <property type="match status" value="1"/>
</dbReference>
<keyword evidence="2 3" id="KW-0521">NADP</keyword>
<keyword evidence="2" id="KW-0560">Oxidoreductase</keyword>
<dbReference type="InterPro" id="IPR053790">
    <property type="entry name" value="P5CR-like_CS"/>
</dbReference>
<comment type="catalytic activity">
    <reaction evidence="2">
        <text>L-proline + NAD(+) = (S)-1-pyrroline-5-carboxylate + NADH + 2 H(+)</text>
        <dbReference type="Rhea" id="RHEA:14105"/>
        <dbReference type="ChEBI" id="CHEBI:15378"/>
        <dbReference type="ChEBI" id="CHEBI:17388"/>
        <dbReference type="ChEBI" id="CHEBI:57540"/>
        <dbReference type="ChEBI" id="CHEBI:57945"/>
        <dbReference type="ChEBI" id="CHEBI:60039"/>
        <dbReference type="EC" id="1.5.1.2"/>
    </reaction>
</comment>
<dbReference type="EMBL" id="APBN01000012">
    <property type="protein sequence ID" value="EMT50788.1"/>
    <property type="molecule type" value="Genomic_DNA"/>
</dbReference>
<feature type="binding site" evidence="3">
    <location>
        <position position="57"/>
    </location>
    <ligand>
        <name>NADPH</name>
        <dbReference type="ChEBI" id="CHEBI:57783"/>
    </ligand>
</feature>
<name>M8DBJ9_9BACL</name>
<keyword evidence="2" id="KW-0028">Amino-acid biosynthesis</keyword>
<dbReference type="GO" id="GO:0005737">
    <property type="term" value="C:cytoplasm"/>
    <property type="evidence" value="ECO:0007669"/>
    <property type="project" value="UniProtKB-SubCell"/>
</dbReference>
<dbReference type="Pfam" id="PF03807">
    <property type="entry name" value="F420_oxidored"/>
    <property type="match status" value="1"/>
</dbReference>
<comment type="pathway">
    <text evidence="2">Amino-acid biosynthesis; L-proline biosynthesis; L-proline from L-glutamate 5-semialdehyde: step 1/1.</text>
</comment>
<dbReference type="PATRIC" id="fig|1300222.3.peg.4371"/>
<evidence type="ECO:0000313" key="7">
    <source>
        <dbReference type="Proteomes" id="UP000012081"/>
    </source>
</evidence>
<keyword evidence="7" id="KW-1185">Reference proteome</keyword>
<sequence>MERIGVVGTGSMGSLLIDALIAAKALSPSQFIAYNRTVAKAEKIADRHPGLVVATSNAQVAKEAAVLLLCIKPSEYSKVLVELRDWLTSDHLLITITSPVSLEHLESLVPCPVARVVPSITNAAGSGVSLCEFGMRITPEWRDKILHLFSSISQPVEVPEPFLRVASDITSCGPAFVSYILRHMINDAMEETGISEEAASHLAMQMIIGMGELFKKEMFSFQALEKRVCVPGGITGEGLIALQNGIPGVFREVFRRTHSKFAEDVEMVKIQLRTVPPANGNGLPSS</sequence>
<dbReference type="HAMAP" id="MF_01925">
    <property type="entry name" value="P5C_reductase"/>
    <property type="match status" value="1"/>
</dbReference>
<dbReference type="Proteomes" id="UP000012081">
    <property type="component" value="Unassembled WGS sequence"/>
</dbReference>
<dbReference type="PANTHER" id="PTHR11645">
    <property type="entry name" value="PYRROLINE-5-CARBOXYLATE REDUCTASE"/>
    <property type="match status" value="1"/>
</dbReference>
<evidence type="ECO:0000259" key="4">
    <source>
        <dbReference type="Pfam" id="PF03807"/>
    </source>
</evidence>
<comment type="similarity">
    <text evidence="1 2">Belongs to the pyrroline-5-carboxylate reductase family.</text>
</comment>
<dbReference type="SUPFAM" id="SSF48179">
    <property type="entry name" value="6-phosphogluconate dehydrogenase C-terminal domain-like"/>
    <property type="match status" value="1"/>
</dbReference>
<feature type="domain" description="Pyrroline-5-carboxylate reductase catalytic N-terminal" evidence="4">
    <location>
        <begin position="3"/>
        <end position="98"/>
    </location>
</feature>
<comment type="catalytic activity">
    <reaction evidence="2">
        <text>L-proline + NADP(+) = (S)-1-pyrroline-5-carboxylate + NADPH + 2 H(+)</text>
        <dbReference type="Rhea" id="RHEA:14109"/>
        <dbReference type="ChEBI" id="CHEBI:15378"/>
        <dbReference type="ChEBI" id="CHEBI:17388"/>
        <dbReference type="ChEBI" id="CHEBI:57783"/>
        <dbReference type="ChEBI" id="CHEBI:58349"/>
        <dbReference type="ChEBI" id="CHEBI:60039"/>
        <dbReference type="EC" id="1.5.1.2"/>
    </reaction>
</comment>
<reference evidence="6 7" key="1">
    <citation type="submission" date="2013-03" db="EMBL/GenBank/DDBJ databases">
        <title>Assembly of a new bacterial strain Brevibacillus borstelensis AK1.</title>
        <authorList>
            <person name="Rajan I."/>
            <person name="PoliReddy D."/>
            <person name="Sugumar T."/>
            <person name="Rathinam K."/>
            <person name="Alqarawi S."/>
            <person name="Khalil A.B."/>
            <person name="Sivakumar N."/>
        </authorList>
    </citation>
    <scope>NUCLEOTIDE SEQUENCE [LARGE SCALE GENOMIC DNA]</scope>
    <source>
        <strain evidence="6 7">AK1</strain>
    </source>
</reference>
<keyword evidence="2" id="KW-0963">Cytoplasm</keyword>
<proteinExistence type="inferred from homology"/>
<organism evidence="6 7">
    <name type="scientific">Brevibacillus borstelensis AK1</name>
    <dbReference type="NCBI Taxonomy" id="1300222"/>
    <lineage>
        <taxon>Bacteria</taxon>
        <taxon>Bacillati</taxon>
        <taxon>Bacillota</taxon>
        <taxon>Bacilli</taxon>
        <taxon>Bacillales</taxon>
        <taxon>Paenibacillaceae</taxon>
        <taxon>Brevibacillus</taxon>
    </lineage>
</organism>
<dbReference type="SUPFAM" id="SSF51735">
    <property type="entry name" value="NAD(P)-binding Rossmann-fold domains"/>
    <property type="match status" value="1"/>
</dbReference>
<dbReference type="InterPro" id="IPR036291">
    <property type="entry name" value="NAD(P)-bd_dom_sf"/>
</dbReference>
<protein>
    <recommendedName>
        <fullName evidence="2">Pyrroline-5-carboxylate reductase</fullName>
        <shortName evidence="2">P5C reductase</shortName>
        <shortName evidence="2">P5CR</shortName>
        <ecNumber evidence="2">1.5.1.2</ecNumber>
    </recommendedName>
    <alternativeName>
        <fullName evidence="2">PCA reductase</fullName>
    </alternativeName>
</protein>
<evidence type="ECO:0000259" key="5">
    <source>
        <dbReference type="Pfam" id="PF14748"/>
    </source>
</evidence>
<comment type="subcellular location">
    <subcellularLocation>
        <location evidence="2">Cytoplasm</location>
    </subcellularLocation>
</comment>
<dbReference type="OrthoDB" id="9805754at2"/>
<dbReference type="GO" id="GO:0055129">
    <property type="term" value="P:L-proline biosynthetic process"/>
    <property type="evidence" value="ECO:0007669"/>
    <property type="project" value="UniProtKB-UniRule"/>
</dbReference>
<dbReference type="InterPro" id="IPR028939">
    <property type="entry name" value="P5C_Rdtase_cat_N"/>
</dbReference>
<dbReference type="RefSeq" id="WP_003390740.1">
    <property type="nucleotide sequence ID" value="NZ_APBN01000012.1"/>
</dbReference>
<dbReference type="NCBIfam" id="NF005814">
    <property type="entry name" value="PRK07680.1"/>
    <property type="match status" value="1"/>
</dbReference>
<dbReference type="UniPathway" id="UPA00098">
    <property type="reaction ID" value="UER00361"/>
</dbReference>
<evidence type="ECO:0000256" key="3">
    <source>
        <dbReference type="PIRSR" id="PIRSR000193-1"/>
    </source>
</evidence>
<dbReference type="Gene3D" id="1.10.3730.10">
    <property type="entry name" value="ProC C-terminal domain-like"/>
    <property type="match status" value="1"/>
</dbReference>
<dbReference type="InterPro" id="IPR000304">
    <property type="entry name" value="Pyrroline-COOH_reductase"/>
</dbReference>
<keyword evidence="2" id="KW-0641">Proline biosynthesis</keyword>
<dbReference type="InterPro" id="IPR029036">
    <property type="entry name" value="P5CR_dimer"/>
</dbReference>
<dbReference type="EC" id="1.5.1.2" evidence="2"/>
<dbReference type="PANTHER" id="PTHR11645:SF51">
    <property type="entry name" value="COME OPERON PROTEIN 4"/>
    <property type="match status" value="1"/>
</dbReference>
<comment type="function">
    <text evidence="2">Catalyzes the reduction of 1-pyrroline-5-carboxylate (PCA) to L-proline.</text>
</comment>
<dbReference type="GO" id="GO:0004735">
    <property type="term" value="F:pyrroline-5-carboxylate reductase activity"/>
    <property type="evidence" value="ECO:0007669"/>
    <property type="project" value="UniProtKB-UniRule"/>
</dbReference>
<dbReference type="AlphaFoldDB" id="M8DBJ9"/>
<feature type="domain" description="Pyrroline-5-carboxylate reductase dimerisation" evidence="5">
    <location>
        <begin position="163"/>
        <end position="262"/>
    </location>
</feature>
<accession>M8DBJ9</accession>
<dbReference type="InterPro" id="IPR008927">
    <property type="entry name" value="6-PGluconate_DH-like_C_sf"/>
</dbReference>
<dbReference type="PROSITE" id="PS00521">
    <property type="entry name" value="P5CR"/>
    <property type="match status" value="1"/>
</dbReference>
<gene>
    <name evidence="2" type="primary">proC</name>
    <name evidence="6" type="ORF">I532_20786</name>
</gene>
<comment type="caution">
    <text evidence="6">The sequence shown here is derived from an EMBL/GenBank/DDBJ whole genome shotgun (WGS) entry which is preliminary data.</text>
</comment>
<dbReference type="Gene3D" id="3.40.50.720">
    <property type="entry name" value="NAD(P)-binding Rossmann-like Domain"/>
    <property type="match status" value="1"/>
</dbReference>
<evidence type="ECO:0000313" key="6">
    <source>
        <dbReference type="EMBL" id="EMT50788.1"/>
    </source>
</evidence>
<dbReference type="STRING" id="1300222.I532_20786"/>
<dbReference type="PIRSF" id="PIRSF000193">
    <property type="entry name" value="Pyrrol-5-carb_rd"/>
    <property type="match status" value="1"/>
</dbReference>
<evidence type="ECO:0000256" key="1">
    <source>
        <dbReference type="ARBA" id="ARBA00005525"/>
    </source>
</evidence>